<evidence type="ECO:0000313" key="7">
    <source>
        <dbReference type="Proteomes" id="UP000823561"/>
    </source>
</evidence>
<evidence type="ECO:0000256" key="4">
    <source>
        <dbReference type="PROSITE-ProRule" id="PRU00207"/>
    </source>
</evidence>
<dbReference type="InterPro" id="IPR013083">
    <property type="entry name" value="Znf_RING/FYVE/PHD"/>
</dbReference>
<proteinExistence type="predicted"/>
<dbReference type="AlphaFoldDB" id="A0AAV6G6J8"/>
<keyword evidence="1 4" id="KW-0479">Metal-binding</keyword>
<dbReference type="Proteomes" id="UP000823561">
    <property type="component" value="Chromosome 15"/>
</dbReference>
<evidence type="ECO:0000256" key="2">
    <source>
        <dbReference type="ARBA" id="ARBA00022771"/>
    </source>
</evidence>
<name>A0AAV6G6J8_9TELE</name>
<feature type="zinc finger region" description="TRAF-type" evidence="4">
    <location>
        <begin position="28"/>
        <end position="104"/>
    </location>
</feature>
<evidence type="ECO:0000256" key="3">
    <source>
        <dbReference type="ARBA" id="ARBA00022833"/>
    </source>
</evidence>
<feature type="domain" description="TRAF-type" evidence="5">
    <location>
        <begin position="28"/>
        <end position="104"/>
    </location>
</feature>
<dbReference type="PANTHER" id="PTHR16295:SF17">
    <property type="entry name" value="XIAP-ASSOCIATED FACTOR 1"/>
    <property type="match status" value="1"/>
</dbReference>
<keyword evidence="2 4" id="KW-0863">Zinc-finger</keyword>
<evidence type="ECO:0000259" key="5">
    <source>
        <dbReference type="PROSITE" id="PS50145"/>
    </source>
</evidence>
<dbReference type="GO" id="GO:0008270">
    <property type="term" value="F:zinc ion binding"/>
    <property type="evidence" value="ECO:0007669"/>
    <property type="project" value="UniProtKB-KW"/>
</dbReference>
<evidence type="ECO:0000256" key="1">
    <source>
        <dbReference type="ARBA" id="ARBA00022723"/>
    </source>
</evidence>
<dbReference type="GO" id="GO:0005739">
    <property type="term" value="C:mitochondrion"/>
    <property type="evidence" value="ECO:0007669"/>
    <property type="project" value="TreeGrafter"/>
</dbReference>
<dbReference type="EMBL" id="JADWDJ010000015">
    <property type="protein sequence ID" value="KAG5269521.1"/>
    <property type="molecule type" value="Genomic_DNA"/>
</dbReference>
<keyword evidence="7" id="KW-1185">Reference proteome</keyword>
<comment type="caution">
    <text evidence="6">The sequence shown here is derived from an EMBL/GenBank/DDBJ whole genome shotgun (WGS) entry which is preliminary data.</text>
</comment>
<dbReference type="Pfam" id="PF21366">
    <property type="entry name" value="TRAFD1-XIAF1_ZnF"/>
    <property type="match status" value="1"/>
</dbReference>
<dbReference type="Gene3D" id="3.30.40.10">
    <property type="entry name" value="Zinc/RING finger domain, C3HC4 (zinc finger)"/>
    <property type="match status" value="2"/>
</dbReference>
<dbReference type="InterPro" id="IPR051986">
    <property type="entry name" value="Innate_Immune_Apopt_Reg"/>
</dbReference>
<gene>
    <name evidence="6" type="ORF">AALO_G00202950</name>
</gene>
<sequence>MENNDNNEETVLCGNCKKDIAKSNFALHEPHCRRFLCVCPDCDEPVPREQLEEHHSEQHTQVNCSKCNVKVERCHLMDHEADECKERLVSCEFCQLELPLSPMEEHTVACGSRTERCLDCGRYVTLKDQLRHAKICSSSAASADAITDEQKAAAHDTNRPTLALCWKCKSSVLSECLEEHLFQCTSPTLSEAQEDERDERASAPESDSDSVLRLSDVLKRGGDLDQINTCPICHLALPRKTLSWHVKKCKIFEHLKCTEIHERK</sequence>
<dbReference type="Pfam" id="PF23580">
    <property type="entry name" value="Znf_XAF1_N"/>
    <property type="match status" value="1"/>
</dbReference>
<dbReference type="PANTHER" id="PTHR16295">
    <property type="entry name" value="TRAF-TYPE ZINC FINGER PROTEIN-RELATED"/>
    <property type="match status" value="1"/>
</dbReference>
<keyword evidence="3 4" id="KW-0862">Zinc</keyword>
<reference evidence="6" key="1">
    <citation type="submission" date="2020-10" db="EMBL/GenBank/DDBJ databases">
        <title>Chromosome-scale genome assembly of the Allis shad, Alosa alosa.</title>
        <authorList>
            <person name="Margot Z."/>
            <person name="Christophe K."/>
            <person name="Cabau C."/>
            <person name="Louis A."/>
            <person name="Berthelot C."/>
            <person name="Parey E."/>
            <person name="Roest Crollius H."/>
            <person name="Montfort J."/>
            <person name="Robinson-Rechavi M."/>
            <person name="Bucao C."/>
            <person name="Bouchez O."/>
            <person name="Gislard M."/>
            <person name="Lluch J."/>
            <person name="Milhes M."/>
            <person name="Lampietro C."/>
            <person name="Lopez Roques C."/>
            <person name="Donnadieu C."/>
            <person name="Braasch I."/>
            <person name="Desvignes T."/>
            <person name="Postlethwait J."/>
            <person name="Bobe J."/>
            <person name="Guiguen Y."/>
        </authorList>
    </citation>
    <scope>NUCLEOTIDE SEQUENCE</scope>
    <source>
        <strain evidence="6">M-15738</strain>
        <tissue evidence="6">Blood</tissue>
    </source>
</reference>
<evidence type="ECO:0000313" key="6">
    <source>
        <dbReference type="EMBL" id="KAG5269521.1"/>
    </source>
</evidence>
<dbReference type="PROSITE" id="PS50145">
    <property type="entry name" value="ZF_TRAF"/>
    <property type="match status" value="1"/>
</dbReference>
<dbReference type="InterPro" id="IPR049439">
    <property type="entry name" value="TRAFD1-XIAF1_Znf"/>
</dbReference>
<dbReference type="InterPro" id="IPR001293">
    <property type="entry name" value="Znf_TRAF"/>
</dbReference>
<organism evidence="6 7">
    <name type="scientific">Alosa alosa</name>
    <name type="common">allis shad</name>
    <dbReference type="NCBI Taxonomy" id="278164"/>
    <lineage>
        <taxon>Eukaryota</taxon>
        <taxon>Metazoa</taxon>
        <taxon>Chordata</taxon>
        <taxon>Craniata</taxon>
        <taxon>Vertebrata</taxon>
        <taxon>Euteleostomi</taxon>
        <taxon>Actinopterygii</taxon>
        <taxon>Neopterygii</taxon>
        <taxon>Teleostei</taxon>
        <taxon>Clupei</taxon>
        <taxon>Clupeiformes</taxon>
        <taxon>Clupeoidei</taxon>
        <taxon>Clupeidae</taxon>
        <taxon>Alosa</taxon>
    </lineage>
</organism>
<protein>
    <recommendedName>
        <fullName evidence="5">TRAF-type domain-containing protein</fullName>
    </recommendedName>
</protein>
<accession>A0AAV6G6J8</accession>